<dbReference type="EMBL" id="CP139368">
    <property type="protein sequence ID" value="WPR89268.1"/>
    <property type="molecule type" value="Genomic_DNA"/>
</dbReference>
<reference evidence="1 2" key="1">
    <citation type="submission" date="2023-11" db="EMBL/GenBank/DDBJ databases">
        <title>Genome sequence of Microbacterium rhizosphaerae KACC 19337.</title>
        <authorList>
            <person name="Choi H."/>
            <person name="Kim S."/>
            <person name="Kim Y."/>
            <person name="Kwon S.-W."/>
            <person name="Heo J."/>
        </authorList>
    </citation>
    <scope>NUCLEOTIDE SEQUENCE [LARGE SCALE GENOMIC DNA]</scope>
    <source>
        <strain evidence="1 2">KACC 19337</strain>
    </source>
</reference>
<organism evidence="1 2">
    <name type="scientific">Microbacterium rhizosphaerae</name>
    <dbReference type="NCBI Taxonomy" id="1678237"/>
    <lineage>
        <taxon>Bacteria</taxon>
        <taxon>Bacillati</taxon>
        <taxon>Actinomycetota</taxon>
        <taxon>Actinomycetes</taxon>
        <taxon>Micrococcales</taxon>
        <taxon>Microbacteriaceae</taxon>
        <taxon>Microbacterium</taxon>
    </lineage>
</organism>
<protein>
    <submittedName>
        <fullName evidence="1">Uncharacterized protein</fullName>
    </submittedName>
</protein>
<dbReference type="Proteomes" id="UP001323798">
    <property type="component" value="Chromosome"/>
</dbReference>
<dbReference type="RefSeq" id="WP_320941984.1">
    <property type="nucleotide sequence ID" value="NZ_BAABEU010000001.1"/>
</dbReference>
<gene>
    <name evidence="1" type="ORF">SM116_16120</name>
</gene>
<evidence type="ECO:0000313" key="1">
    <source>
        <dbReference type="EMBL" id="WPR89268.1"/>
    </source>
</evidence>
<proteinExistence type="predicted"/>
<sequence length="145" mass="15059">MALSSSIIAIIARRYPQIWEIVGGGIGGGLRQRSAVEKAEVHMPPAMAYGAAVGAELVRAAGYAQVLNVAFEPGDDICPPRRWPPFPWPPAPHRGDDEGDIDYALGLAFALEASSAGWASLKGAGALESLHESAVRVASAGAQQG</sequence>
<keyword evidence="2" id="KW-1185">Reference proteome</keyword>
<evidence type="ECO:0000313" key="2">
    <source>
        <dbReference type="Proteomes" id="UP001323798"/>
    </source>
</evidence>
<name>A0ABZ0SN61_9MICO</name>
<accession>A0ABZ0SN61</accession>